<dbReference type="CDD" id="cd07302">
    <property type="entry name" value="CHD"/>
    <property type="match status" value="1"/>
</dbReference>
<reference evidence="10 11" key="1">
    <citation type="journal article" date="2017" name="Mol. Biol. Evol.">
        <title>The 4-celled Tetrabaena socialis nuclear genome reveals the essential components for genetic control of cell number at the origin of multicellularity in the volvocine lineage.</title>
        <authorList>
            <person name="Featherston J."/>
            <person name="Arakaki Y."/>
            <person name="Hanschen E.R."/>
            <person name="Ferris P.J."/>
            <person name="Michod R.E."/>
            <person name="Olson B.J.S.C."/>
            <person name="Nozaki H."/>
            <person name="Durand P.M."/>
        </authorList>
    </citation>
    <scope>NUCLEOTIDE SEQUENCE [LARGE SCALE GENOMIC DNA]</scope>
    <source>
        <strain evidence="10 11">NIES-571</strain>
    </source>
</reference>
<proteinExistence type="inferred from homology"/>
<protein>
    <submittedName>
        <fullName evidence="10">Atrial natriuretic peptide receptor 1</fullName>
    </submittedName>
</protein>
<dbReference type="EMBL" id="PGGS01000942">
    <property type="protein sequence ID" value="PNH01311.1"/>
    <property type="molecule type" value="Genomic_DNA"/>
</dbReference>
<dbReference type="PANTHER" id="PTHR11920">
    <property type="entry name" value="GUANYLYL CYCLASE"/>
    <property type="match status" value="1"/>
</dbReference>
<keyword evidence="6 7" id="KW-0456">Lyase</keyword>
<evidence type="ECO:0000256" key="3">
    <source>
        <dbReference type="ARBA" id="ARBA00022741"/>
    </source>
</evidence>
<dbReference type="PANTHER" id="PTHR11920:SF335">
    <property type="entry name" value="GUANYLATE CYCLASE"/>
    <property type="match status" value="1"/>
</dbReference>
<feature type="compositionally biased region" description="Gly residues" evidence="8">
    <location>
        <begin position="191"/>
        <end position="212"/>
    </location>
</feature>
<dbReference type="PROSITE" id="PS50125">
    <property type="entry name" value="GUANYLATE_CYCLASE_2"/>
    <property type="match status" value="1"/>
</dbReference>
<feature type="compositionally biased region" description="Pro residues" evidence="8">
    <location>
        <begin position="49"/>
        <end position="58"/>
    </location>
</feature>
<feature type="compositionally biased region" description="Low complexity" evidence="8">
    <location>
        <begin position="1031"/>
        <end position="1040"/>
    </location>
</feature>
<comment type="similarity">
    <text evidence="7">Belongs to the adenylyl cyclase class-4/guanylyl cyclase family.</text>
</comment>
<feature type="compositionally biased region" description="Gly residues" evidence="8">
    <location>
        <begin position="969"/>
        <end position="978"/>
    </location>
</feature>
<dbReference type="PROSITE" id="PS00452">
    <property type="entry name" value="GUANYLATE_CYCLASE_1"/>
    <property type="match status" value="1"/>
</dbReference>
<evidence type="ECO:0000256" key="7">
    <source>
        <dbReference type="RuleBase" id="RU000405"/>
    </source>
</evidence>
<keyword evidence="4" id="KW-1133">Transmembrane helix</keyword>
<keyword evidence="10" id="KW-0675">Receptor</keyword>
<feature type="region of interest" description="Disordered" evidence="8">
    <location>
        <begin position="698"/>
        <end position="728"/>
    </location>
</feature>
<dbReference type="InterPro" id="IPR018297">
    <property type="entry name" value="A/G_cyclase_CS"/>
</dbReference>
<feature type="region of interest" description="Disordered" evidence="8">
    <location>
        <begin position="191"/>
        <end position="213"/>
    </location>
</feature>
<dbReference type="Gene3D" id="3.30.70.1230">
    <property type="entry name" value="Nucleotide cyclase"/>
    <property type="match status" value="1"/>
</dbReference>
<keyword evidence="5" id="KW-0472">Membrane</keyword>
<dbReference type="InterPro" id="IPR050401">
    <property type="entry name" value="Cyclic_nucleotide_synthase"/>
</dbReference>
<feature type="compositionally biased region" description="Polar residues" evidence="8">
    <location>
        <begin position="12"/>
        <end position="30"/>
    </location>
</feature>
<accession>A0A2J7ZM18</accession>
<evidence type="ECO:0000256" key="4">
    <source>
        <dbReference type="ARBA" id="ARBA00022989"/>
    </source>
</evidence>
<dbReference type="Proteomes" id="UP000236333">
    <property type="component" value="Unassembled WGS sequence"/>
</dbReference>
<sequence length="1496" mass="150532">MELGALGGSVQGGANWNNSGTQARQQQPSLVQLPVAQGPGPNVTGHSLLPPPLQPPIARPSHSQPSTPPTGRGTAPSTNTAPSLADLAEYGADYYYAADSPAPSSTTFRQALAMAALPSLRHYAHATNESVRGGHSGAGGGDRRNSGCGSASQPLPTLLLQGAGRGPRLQRSVSLSRSACISSIAATIAVGGPGAGPGGARKSGSGGGGGGESRALRVAAARALAAAVGGAGGGGNMGVGAGAGVSTGGPLILIRECDDHDEQLVMVGDRQGRDQQQQHDDERPDLVFPSLLDEEDDEFLVSLPLPPDRPTPRLPVPTTPLPTEQQQQQQHHQQHHQQQQQQQEAGGQAARQPTTSSHTAAATREPAFDPVFDPVLDLRPYFSAERGPDSAPQVPPLTTQRARTRATSHSIAGGTPGDHRHRHIQPPLQLAQPAAGPAVAEPSEPNFCRTSLPQANPRITYQQQQQQQQSQQLLEALTTSTWGALMSGRVRRPMRRVATCAAIGNDNGGGSSLHRTLLPCPSNDIGAGGGGGGGIPSAAVLPCGSTLSDTGTSELERCFASLTSNVTEAPPRNGGTADGGGSGRRQSTATWAAGAGGGEYGSSLDCGDGPLLGMPSGGAYGGGSGRAAASLRPLVVGCRSATCTSFGEGSFNGLLDMMNNHMGSSGSQTHTGTVTDVGAASSSFPVAPSAVAPVVVAPGHQSAAPPQRPSGLHIRHASENPPRTLSANAHPRHLLAPAHEPAAAGAHWRGSTLTPPSTNSPASVTASASASAHEPHPHRLSLHNSHCEAWLGEECAASSPLQLQPSTSIGVLPRVLSLATKVSSRAPRIRSSSSRAAALAGLAGWGALGGGGSSSGAASMGGGGSTGGGKVEAAAAAAGGSGCGTGSGTDGGSGAAADRARQLMGGGARPGPYGTSAVHCTTSQPLHGRLDPEPSAYRSFDFNHGHPPANNGPTGRSRLGGPTAAAPEDGGGSAGGDGAAPVSAYGAGAAGGYSGGGGFSAAAGGDRRGDSDNPARSPARVLAHREPMPRASQSSAVASSRTREGGRVASSSSIALSTSIQAAAAAALAGSFSTRPSARVAGSHFSFTRSGGSGAAAAAAPAPAVAAAAVAALQAPLSWTERWHEVLVSPLLHPTTGERLVMVTQHDVSARVWAEQQLVRVMEAEHALLENIFPQHVLEHIAIMAATAADAGDPNCYPEEDEHCIGGAAAHSGRPTLQGLAATAAAAAAAAGLGPPGPASSRGGGTRALMGVAEQAGPSPALAISGDTFLHLATSHSAITVLFCDIQGFTSLCSVVKPAAIMAMLNDLYTRLDTQLDAFGVYKASLQGCGGGGGRGRPAGRQAGRGGHSMDRVETIGDCYMAAGGLMRVDETTGAVTVRSDDVDPQHALRTVQFAKALLRAASGVRLPHTGEPVRLRVGIHSGPAMSGVVGTRMPRFCLFGDTVNTASRMESTGEAGAIHVSQATRDLVPGEAWESTGGVEAKGKGLLSTYILRNW</sequence>
<dbReference type="GO" id="GO:0004016">
    <property type="term" value="F:adenylate cyclase activity"/>
    <property type="evidence" value="ECO:0007669"/>
    <property type="project" value="TreeGrafter"/>
</dbReference>
<evidence type="ECO:0000256" key="8">
    <source>
        <dbReference type="SAM" id="MobiDB-lite"/>
    </source>
</evidence>
<organism evidence="10 11">
    <name type="scientific">Tetrabaena socialis</name>
    <dbReference type="NCBI Taxonomy" id="47790"/>
    <lineage>
        <taxon>Eukaryota</taxon>
        <taxon>Viridiplantae</taxon>
        <taxon>Chlorophyta</taxon>
        <taxon>core chlorophytes</taxon>
        <taxon>Chlorophyceae</taxon>
        <taxon>CS clade</taxon>
        <taxon>Chlamydomonadales</taxon>
        <taxon>Tetrabaenaceae</taxon>
        <taxon>Tetrabaena</taxon>
    </lineage>
</organism>
<dbReference type="InterPro" id="IPR029787">
    <property type="entry name" value="Nucleotide_cyclase"/>
</dbReference>
<evidence type="ECO:0000256" key="1">
    <source>
        <dbReference type="ARBA" id="ARBA00004370"/>
    </source>
</evidence>
<feature type="region of interest" description="Disordered" evidence="8">
    <location>
        <begin position="128"/>
        <end position="164"/>
    </location>
</feature>
<dbReference type="GO" id="GO:0001653">
    <property type="term" value="F:peptide receptor activity"/>
    <property type="evidence" value="ECO:0007669"/>
    <property type="project" value="TreeGrafter"/>
</dbReference>
<gene>
    <name evidence="10" type="ORF">TSOC_012814</name>
</gene>
<dbReference type="Pfam" id="PF00211">
    <property type="entry name" value="Guanylate_cyc"/>
    <property type="match status" value="2"/>
</dbReference>
<evidence type="ECO:0000313" key="11">
    <source>
        <dbReference type="Proteomes" id="UP000236333"/>
    </source>
</evidence>
<dbReference type="GO" id="GO:0035556">
    <property type="term" value="P:intracellular signal transduction"/>
    <property type="evidence" value="ECO:0007669"/>
    <property type="project" value="InterPro"/>
</dbReference>
<feature type="compositionally biased region" description="Low complexity" evidence="8">
    <location>
        <begin position="321"/>
        <end position="343"/>
    </location>
</feature>
<dbReference type="InterPro" id="IPR001054">
    <property type="entry name" value="A/G_cyclase"/>
</dbReference>
<keyword evidence="11" id="KW-1185">Reference proteome</keyword>
<dbReference type="SMART" id="SM00044">
    <property type="entry name" value="CYCc"/>
    <property type="match status" value="1"/>
</dbReference>
<feature type="compositionally biased region" description="Gly residues" evidence="8">
    <location>
        <begin position="1"/>
        <end position="11"/>
    </location>
</feature>
<feature type="compositionally biased region" description="Gly residues" evidence="8">
    <location>
        <begin position="879"/>
        <end position="894"/>
    </location>
</feature>
<feature type="region of interest" description="Disordered" evidence="8">
    <location>
        <begin position="851"/>
        <end position="870"/>
    </location>
</feature>
<feature type="compositionally biased region" description="Polar residues" evidence="8">
    <location>
        <begin position="351"/>
        <end position="360"/>
    </location>
</feature>
<feature type="region of interest" description="Disordered" evidence="8">
    <location>
        <begin position="1"/>
        <end position="82"/>
    </location>
</feature>
<feature type="compositionally biased region" description="Pro residues" evidence="8">
    <location>
        <begin position="304"/>
        <end position="320"/>
    </location>
</feature>
<evidence type="ECO:0000256" key="6">
    <source>
        <dbReference type="ARBA" id="ARBA00023239"/>
    </source>
</evidence>
<feature type="compositionally biased region" description="Low complexity" evidence="8">
    <location>
        <begin position="754"/>
        <end position="772"/>
    </location>
</feature>
<feature type="domain" description="Guanylate cyclase" evidence="9">
    <location>
        <begin position="1280"/>
        <end position="1451"/>
    </location>
</feature>
<feature type="region of interest" description="Disordered" evidence="8">
    <location>
        <begin position="1002"/>
        <end position="1045"/>
    </location>
</feature>
<evidence type="ECO:0000256" key="5">
    <source>
        <dbReference type="ARBA" id="ARBA00023136"/>
    </source>
</evidence>
<evidence type="ECO:0000256" key="2">
    <source>
        <dbReference type="ARBA" id="ARBA00022692"/>
    </source>
</evidence>
<dbReference type="SUPFAM" id="SSF55073">
    <property type="entry name" value="Nucleotide cyclase"/>
    <property type="match status" value="2"/>
</dbReference>
<name>A0A2J7ZM18_9CHLO</name>
<feature type="compositionally biased region" description="Polar residues" evidence="8">
    <location>
        <begin position="396"/>
        <end position="410"/>
    </location>
</feature>
<dbReference type="GO" id="GO:0004383">
    <property type="term" value="F:guanylate cyclase activity"/>
    <property type="evidence" value="ECO:0007669"/>
    <property type="project" value="TreeGrafter"/>
</dbReference>
<comment type="caution">
    <text evidence="10">The sequence shown here is derived from an EMBL/GenBank/DDBJ whole genome shotgun (WGS) entry which is preliminary data.</text>
</comment>
<dbReference type="GO" id="GO:0000166">
    <property type="term" value="F:nucleotide binding"/>
    <property type="evidence" value="ECO:0007669"/>
    <property type="project" value="UniProtKB-KW"/>
</dbReference>
<evidence type="ECO:0000259" key="9">
    <source>
        <dbReference type="PROSITE" id="PS50125"/>
    </source>
</evidence>
<feature type="region of interest" description="Disordered" evidence="8">
    <location>
        <begin position="301"/>
        <end position="421"/>
    </location>
</feature>
<dbReference type="GO" id="GO:0005886">
    <property type="term" value="C:plasma membrane"/>
    <property type="evidence" value="ECO:0007669"/>
    <property type="project" value="TreeGrafter"/>
</dbReference>
<feature type="region of interest" description="Disordered" evidence="8">
    <location>
        <begin position="565"/>
        <end position="589"/>
    </location>
</feature>
<keyword evidence="2" id="KW-0812">Transmembrane</keyword>
<keyword evidence="3" id="KW-0547">Nucleotide-binding</keyword>
<feature type="region of interest" description="Disordered" evidence="8">
    <location>
        <begin position="877"/>
        <end position="978"/>
    </location>
</feature>
<feature type="region of interest" description="Disordered" evidence="8">
    <location>
        <begin position="741"/>
        <end position="780"/>
    </location>
</feature>
<comment type="subcellular location">
    <subcellularLocation>
        <location evidence="1">Membrane</location>
    </subcellularLocation>
</comment>
<dbReference type="OrthoDB" id="532905at2759"/>
<dbReference type="GO" id="GO:0007168">
    <property type="term" value="P:receptor guanylyl cyclase signaling pathway"/>
    <property type="evidence" value="ECO:0007669"/>
    <property type="project" value="TreeGrafter"/>
</dbReference>
<evidence type="ECO:0000313" key="10">
    <source>
        <dbReference type="EMBL" id="PNH01311.1"/>
    </source>
</evidence>